<reference evidence="4" key="1">
    <citation type="submission" date="2017-06" db="EMBL/GenBank/DDBJ databases">
        <title>Genome analysis of Fimbriiglobus ruber SP5, the first member of the order Planctomycetales with confirmed chitinolytic capability.</title>
        <authorList>
            <person name="Ravin N.V."/>
            <person name="Rakitin A.L."/>
            <person name="Ivanova A.A."/>
            <person name="Beletsky A.V."/>
            <person name="Kulichevskaya I.S."/>
            <person name="Mardanov A.V."/>
            <person name="Dedysh S.N."/>
        </authorList>
    </citation>
    <scope>NUCLEOTIDE SEQUENCE [LARGE SCALE GENOMIC DNA]</scope>
    <source>
        <strain evidence="4">SP5</strain>
    </source>
</reference>
<dbReference type="Pfam" id="PF06439">
    <property type="entry name" value="3keto-disac_hyd"/>
    <property type="match status" value="1"/>
</dbReference>
<feature type="chain" id="PRO_5013053291" evidence="1">
    <location>
        <begin position="24"/>
        <end position="254"/>
    </location>
</feature>
<protein>
    <submittedName>
        <fullName evidence="3">Putative multi-domain protein</fullName>
    </submittedName>
</protein>
<dbReference type="Gene3D" id="2.60.120.560">
    <property type="entry name" value="Exo-inulinase, domain 1"/>
    <property type="match status" value="1"/>
</dbReference>
<gene>
    <name evidence="3" type="ORF">FRUB_03490</name>
</gene>
<evidence type="ECO:0000256" key="1">
    <source>
        <dbReference type="SAM" id="SignalP"/>
    </source>
</evidence>
<organism evidence="3 4">
    <name type="scientific">Fimbriiglobus ruber</name>
    <dbReference type="NCBI Taxonomy" id="1908690"/>
    <lineage>
        <taxon>Bacteria</taxon>
        <taxon>Pseudomonadati</taxon>
        <taxon>Planctomycetota</taxon>
        <taxon>Planctomycetia</taxon>
        <taxon>Gemmatales</taxon>
        <taxon>Gemmataceae</taxon>
        <taxon>Fimbriiglobus</taxon>
    </lineage>
</organism>
<dbReference type="GO" id="GO:0016787">
    <property type="term" value="F:hydrolase activity"/>
    <property type="evidence" value="ECO:0007669"/>
    <property type="project" value="InterPro"/>
</dbReference>
<proteinExistence type="predicted"/>
<dbReference type="EMBL" id="NIDE01000004">
    <property type="protein sequence ID" value="OWK43891.1"/>
    <property type="molecule type" value="Genomic_DNA"/>
</dbReference>
<dbReference type="InterPro" id="IPR010496">
    <property type="entry name" value="AL/BT2_dom"/>
</dbReference>
<dbReference type="RefSeq" id="WP_088254686.1">
    <property type="nucleotide sequence ID" value="NZ_NIDE01000004.1"/>
</dbReference>
<accession>A0A225DRG4</accession>
<comment type="caution">
    <text evidence="3">The sequence shown here is derived from an EMBL/GenBank/DDBJ whole genome shotgun (WGS) entry which is preliminary data.</text>
</comment>
<name>A0A225DRG4_9BACT</name>
<evidence type="ECO:0000259" key="2">
    <source>
        <dbReference type="Pfam" id="PF06439"/>
    </source>
</evidence>
<dbReference type="PROSITE" id="PS51257">
    <property type="entry name" value="PROKAR_LIPOPROTEIN"/>
    <property type="match status" value="1"/>
</dbReference>
<dbReference type="AlphaFoldDB" id="A0A225DRG4"/>
<keyword evidence="4" id="KW-1185">Reference proteome</keyword>
<dbReference type="OrthoDB" id="291497at2"/>
<feature type="signal peptide" evidence="1">
    <location>
        <begin position="1"/>
        <end position="23"/>
    </location>
</feature>
<keyword evidence="1" id="KW-0732">Signal</keyword>
<feature type="domain" description="3-keto-alpha-glucoside-1,2-lyase/3-keto-2-hydroxy-glucal hydratase" evidence="2">
    <location>
        <begin position="81"/>
        <end position="252"/>
    </location>
</feature>
<sequence length="254" mass="27482">MRHLPAALMGLVLAACPASPVVAAEPDGWTDLLKSGKDSPWKSVDKNWIFTDSVSLAPAKPDAPAKTPRTKLLAAAPVEGGGVWVNGGGRVPDLITKQSFGDCEVHVEFLIAEKSNSGIKFHAVYEIQILDSYGKKTELSGDDCGGIYPRAELKPNYHHIDKGTPPKVNAAKPAGEWQTLDVVWQSPRFDDKGEKTANAKVVKAILNGQVIHEDQELKTPTGNNYTKKETPTGPFMLQADHGPVAFRNVKIKVK</sequence>
<dbReference type="Proteomes" id="UP000214646">
    <property type="component" value="Unassembled WGS sequence"/>
</dbReference>
<evidence type="ECO:0000313" key="4">
    <source>
        <dbReference type="Proteomes" id="UP000214646"/>
    </source>
</evidence>
<evidence type="ECO:0000313" key="3">
    <source>
        <dbReference type="EMBL" id="OWK43891.1"/>
    </source>
</evidence>